<feature type="domain" description="Myb-like" evidence="2">
    <location>
        <begin position="1"/>
        <end position="55"/>
    </location>
</feature>
<dbReference type="GO" id="GO:0000981">
    <property type="term" value="F:DNA-binding transcription factor activity, RNA polymerase II-specific"/>
    <property type="evidence" value="ECO:0007669"/>
    <property type="project" value="TreeGrafter"/>
</dbReference>
<name>A0A5N5D7D6_9PEZI</name>
<evidence type="ECO:0000256" key="1">
    <source>
        <dbReference type="SAM" id="MobiDB-lite"/>
    </source>
</evidence>
<dbReference type="InterPro" id="IPR009057">
    <property type="entry name" value="Homeodomain-like_sf"/>
</dbReference>
<dbReference type="SUPFAM" id="SSF46689">
    <property type="entry name" value="Homeodomain-like"/>
    <property type="match status" value="2"/>
</dbReference>
<feature type="domain" description="Myb-like" evidence="2">
    <location>
        <begin position="59"/>
        <end position="106"/>
    </location>
</feature>
<evidence type="ECO:0000259" key="4">
    <source>
        <dbReference type="PROSITE" id="PS51294"/>
    </source>
</evidence>
<feature type="domain" description="Myb-like" evidence="2">
    <location>
        <begin position="107"/>
        <end position="158"/>
    </location>
</feature>
<dbReference type="InterPro" id="IPR017930">
    <property type="entry name" value="Myb_dom"/>
</dbReference>
<reference evidence="5 6" key="1">
    <citation type="journal article" date="2019" name="Sci. Rep.">
        <title>A multi-omics analysis of the grapevine pathogen Lasiodiplodia theobromae reveals that temperature affects the expression of virulence- and pathogenicity-related genes.</title>
        <authorList>
            <person name="Felix C."/>
            <person name="Meneses R."/>
            <person name="Goncalves M.F.M."/>
            <person name="Tilleman L."/>
            <person name="Duarte A.S."/>
            <person name="Jorrin-Novo J.V."/>
            <person name="Van de Peer Y."/>
            <person name="Deforce D."/>
            <person name="Van Nieuwerburgh F."/>
            <person name="Esteves A.C."/>
            <person name="Alves A."/>
        </authorList>
    </citation>
    <scope>NUCLEOTIDE SEQUENCE [LARGE SCALE GENOMIC DNA]</scope>
    <source>
        <strain evidence="5 6">LA-SOL3</strain>
    </source>
</reference>
<dbReference type="SMART" id="SM00717">
    <property type="entry name" value="SANT"/>
    <property type="match status" value="3"/>
</dbReference>
<dbReference type="InterPro" id="IPR050560">
    <property type="entry name" value="MYB_TF"/>
</dbReference>
<feature type="domain" description="HTH myb-type" evidence="4">
    <location>
        <begin position="112"/>
        <end position="162"/>
    </location>
</feature>
<dbReference type="Gene3D" id="1.10.10.60">
    <property type="entry name" value="Homeodomain-like"/>
    <property type="match status" value="3"/>
</dbReference>
<dbReference type="InterPro" id="IPR001005">
    <property type="entry name" value="SANT/Myb"/>
</dbReference>
<dbReference type="Proteomes" id="UP000325902">
    <property type="component" value="Unassembled WGS sequence"/>
</dbReference>
<dbReference type="PROSITE" id="PS51294">
    <property type="entry name" value="HTH_MYB"/>
    <property type="match status" value="3"/>
</dbReference>
<dbReference type="PANTHER" id="PTHR45614:SF265">
    <property type="entry name" value="MYB-LIKE DOMAIN-CONTAINING PROTEIN-RELATED"/>
    <property type="match status" value="1"/>
</dbReference>
<dbReference type="PANTHER" id="PTHR45614">
    <property type="entry name" value="MYB PROTEIN-RELATED"/>
    <property type="match status" value="1"/>
</dbReference>
<dbReference type="CDD" id="cd11660">
    <property type="entry name" value="SANT_TRF"/>
    <property type="match status" value="1"/>
</dbReference>
<dbReference type="OrthoDB" id="2143914at2759"/>
<protein>
    <submittedName>
        <fullName evidence="5">Transcriptional activator Myb</fullName>
    </submittedName>
</protein>
<feature type="domain" description="HTH myb-type" evidence="4">
    <location>
        <begin position="1"/>
        <end position="55"/>
    </location>
</feature>
<evidence type="ECO:0000313" key="6">
    <source>
        <dbReference type="Proteomes" id="UP000325902"/>
    </source>
</evidence>
<accession>A0A5N5D7D6</accession>
<proteinExistence type="predicted"/>
<dbReference type="AlphaFoldDB" id="A0A5N5D7D6"/>
<dbReference type="CDD" id="cd00167">
    <property type="entry name" value="SANT"/>
    <property type="match status" value="2"/>
</dbReference>
<feature type="region of interest" description="Disordered" evidence="1">
    <location>
        <begin position="272"/>
        <end position="293"/>
    </location>
</feature>
<evidence type="ECO:0000259" key="2">
    <source>
        <dbReference type="PROSITE" id="PS50090"/>
    </source>
</evidence>
<dbReference type="Pfam" id="PF13921">
    <property type="entry name" value="Myb_DNA-bind_6"/>
    <property type="match status" value="1"/>
</dbReference>
<dbReference type="EMBL" id="VCHE01000062">
    <property type="protein sequence ID" value="KAB2573244.1"/>
    <property type="molecule type" value="Genomic_DNA"/>
</dbReference>
<feature type="domain" description="SANT" evidence="3">
    <location>
        <begin position="110"/>
        <end position="162"/>
    </location>
</feature>
<dbReference type="GO" id="GO:0000978">
    <property type="term" value="F:RNA polymerase II cis-regulatory region sequence-specific DNA binding"/>
    <property type="evidence" value="ECO:0007669"/>
    <property type="project" value="TreeGrafter"/>
</dbReference>
<dbReference type="GO" id="GO:0005634">
    <property type="term" value="C:nucleus"/>
    <property type="evidence" value="ECO:0007669"/>
    <property type="project" value="TreeGrafter"/>
</dbReference>
<dbReference type="PROSITE" id="PS51293">
    <property type="entry name" value="SANT"/>
    <property type="match status" value="1"/>
</dbReference>
<sequence>MSKAPKKWTPEEDRILLHQISLAASQGKAKDWTAIAEALPERSNKDCRKRWCNHLIGGLRKGAWEPSEDQRLAIGVKEHGQQWPLVAEEVGTRSADQCAKRWHHSLNPDLDHSKWTQEEERTLLHAVEKHGRAWKEIKTNYFPGRATNNVKNRYVTLTRRRGSRAGSDTIQTSQRAGDGESSEDESENSSDEPGDTIAVQLPQAEANSSVAPHDIMNTTATTPFDIDMFATTDAPSVQPFGAIDVPMTSGDAFMSMTAMDFDIPMDIPGLDDSSDLTTTSSSAMHNGDLPDPSSVFQFDPERDPQGLRLDMTFDPQPSHQFVLSIENPSMETVTGVMGVLVHSKTKFRIEMK</sequence>
<feature type="domain" description="HTH myb-type" evidence="4">
    <location>
        <begin position="59"/>
        <end position="110"/>
    </location>
</feature>
<gene>
    <name evidence="5" type="primary">myb</name>
    <name evidence="5" type="ORF">DBV05_g8059</name>
</gene>
<feature type="compositionally biased region" description="Polar residues" evidence="1">
    <location>
        <begin position="166"/>
        <end position="175"/>
    </location>
</feature>
<organism evidence="5 6">
    <name type="scientific">Lasiodiplodia theobromae</name>
    <dbReference type="NCBI Taxonomy" id="45133"/>
    <lineage>
        <taxon>Eukaryota</taxon>
        <taxon>Fungi</taxon>
        <taxon>Dikarya</taxon>
        <taxon>Ascomycota</taxon>
        <taxon>Pezizomycotina</taxon>
        <taxon>Dothideomycetes</taxon>
        <taxon>Dothideomycetes incertae sedis</taxon>
        <taxon>Botryosphaeriales</taxon>
        <taxon>Botryosphaeriaceae</taxon>
        <taxon>Lasiodiplodia</taxon>
    </lineage>
</organism>
<dbReference type="Pfam" id="PF00249">
    <property type="entry name" value="Myb_DNA-binding"/>
    <property type="match status" value="1"/>
</dbReference>
<evidence type="ECO:0000313" key="5">
    <source>
        <dbReference type="EMBL" id="KAB2573244.1"/>
    </source>
</evidence>
<evidence type="ECO:0000259" key="3">
    <source>
        <dbReference type="PROSITE" id="PS51293"/>
    </source>
</evidence>
<keyword evidence="6" id="KW-1185">Reference proteome</keyword>
<feature type="compositionally biased region" description="Acidic residues" evidence="1">
    <location>
        <begin position="180"/>
        <end position="194"/>
    </location>
</feature>
<dbReference type="InterPro" id="IPR017884">
    <property type="entry name" value="SANT_dom"/>
</dbReference>
<feature type="region of interest" description="Disordered" evidence="1">
    <location>
        <begin position="153"/>
        <end position="195"/>
    </location>
</feature>
<comment type="caution">
    <text evidence="5">The sequence shown here is derived from an EMBL/GenBank/DDBJ whole genome shotgun (WGS) entry which is preliminary data.</text>
</comment>
<dbReference type="PROSITE" id="PS50090">
    <property type="entry name" value="MYB_LIKE"/>
    <property type="match status" value="3"/>
</dbReference>